<dbReference type="SUPFAM" id="SSF56317">
    <property type="entry name" value="Carbon-nitrogen hydrolase"/>
    <property type="match status" value="1"/>
</dbReference>
<dbReference type="AlphaFoldDB" id="A0A2S3WDX0"/>
<protein>
    <submittedName>
        <fullName evidence="3">Acyltransferase</fullName>
    </submittedName>
</protein>
<dbReference type="Gene3D" id="3.60.110.10">
    <property type="entry name" value="Carbon-nitrogen hydrolase"/>
    <property type="match status" value="1"/>
</dbReference>
<dbReference type="Pfam" id="PF00795">
    <property type="entry name" value="CN_hydrolase"/>
    <property type="match status" value="1"/>
</dbReference>
<sequence length="249" mass="26188">MKLCAVQLAALNGDLPGNLRRHLYCIEQAARAGAQLVVFPELSLSGYEPALAQALAQTADSVWLEPVQMLCDQLGVSVALGLPLQAASGVQIGMPILRPAKPALVYAKQRLHADEMDFFTAGDNQLVFTAGELRVAPAICYESMFLEHAMQARKDGAEVYLVSVAKSAKGIGEGFAHYPAVASRLSMPVLLANCVGPADTFIGAGCSAAWDSQGRLLAALDEHSEGLLMLDTSSASAAVIALPELPDGR</sequence>
<accession>A0A2S3WDX0</accession>
<reference evidence="3 4" key="2">
    <citation type="submission" date="2018-03" db="EMBL/GenBank/DDBJ databases">
        <title>Draft genome of Pseudomonas putida strain KT-27.</title>
        <authorList>
            <person name="Yoshizawa S."/>
            <person name="Khan N.H."/>
            <person name="Nishimura M."/>
            <person name="Chiura H.X."/>
            <person name="Ogura Y."/>
            <person name="Hayashi T."/>
            <person name="Kogure K."/>
        </authorList>
    </citation>
    <scope>NUCLEOTIDE SEQUENCE [LARGE SCALE GENOMIC DNA]</scope>
    <source>
        <strain evidence="3 4">KT-27</strain>
    </source>
</reference>
<dbReference type="InterPro" id="IPR036526">
    <property type="entry name" value="C-N_Hydrolase_sf"/>
</dbReference>
<dbReference type="GO" id="GO:0050126">
    <property type="term" value="F:N-carbamoylputrescine amidase activity"/>
    <property type="evidence" value="ECO:0007669"/>
    <property type="project" value="TreeGrafter"/>
</dbReference>
<dbReference type="InterPro" id="IPR050345">
    <property type="entry name" value="Aliph_Amidase/BUP"/>
</dbReference>
<evidence type="ECO:0000256" key="1">
    <source>
        <dbReference type="ARBA" id="ARBA00022801"/>
    </source>
</evidence>
<comment type="caution">
    <text evidence="3">The sequence shown here is derived from an EMBL/GenBank/DDBJ whole genome shotgun (WGS) entry which is preliminary data.</text>
</comment>
<dbReference type="PANTHER" id="PTHR43674:SF2">
    <property type="entry name" value="BETA-UREIDOPROPIONASE"/>
    <property type="match status" value="1"/>
</dbReference>
<dbReference type="EMBL" id="MIND01000018">
    <property type="protein sequence ID" value="POF89132.1"/>
    <property type="molecule type" value="Genomic_DNA"/>
</dbReference>
<feature type="domain" description="CN hydrolase" evidence="2">
    <location>
        <begin position="1"/>
        <end position="234"/>
    </location>
</feature>
<dbReference type="PANTHER" id="PTHR43674">
    <property type="entry name" value="NITRILASE C965.09-RELATED"/>
    <property type="match status" value="1"/>
</dbReference>
<name>A0A2S3WDX0_PSEPU</name>
<reference evidence="3 4" key="1">
    <citation type="submission" date="2016-08" db="EMBL/GenBank/DDBJ databases">
        <authorList>
            <person name="Seilhamer J.J."/>
        </authorList>
    </citation>
    <scope>NUCLEOTIDE SEQUENCE [LARGE SCALE GENOMIC DNA]</scope>
    <source>
        <strain evidence="3 4">KT-27</strain>
    </source>
</reference>
<proteinExistence type="predicted"/>
<dbReference type="Proteomes" id="UP000237194">
    <property type="component" value="Unassembled WGS sequence"/>
</dbReference>
<dbReference type="GO" id="GO:0016746">
    <property type="term" value="F:acyltransferase activity"/>
    <property type="evidence" value="ECO:0007669"/>
    <property type="project" value="UniProtKB-KW"/>
</dbReference>
<evidence type="ECO:0000313" key="4">
    <source>
        <dbReference type="Proteomes" id="UP000237194"/>
    </source>
</evidence>
<gene>
    <name evidence="3" type="ORF">BGP80_14620</name>
</gene>
<dbReference type="GO" id="GO:0033388">
    <property type="term" value="P:putrescine biosynthetic process from arginine"/>
    <property type="evidence" value="ECO:0007669"/>
    <property type="project" value="TreeGrafter"/>
</dbReference>
<dbReference type="InterPro" id="IPR003010">
    <property type="entry name" value="C-N_Hydrolase"/>
</dbReference>
<keyword evidence="1" id="KW-0378">Hydrolase</keyword>
<dbReference type="CDD" id="cd07197">
    <property type="entry name" value="nitrilase"/>
    <property type="match status" value="1"/>
</dbReference>
<evidence type="ECO:0000259" key="2">
    <source>
        <dbReference type="PROSITE" id="PS50263"/>
    </source>
</evidence>
<organism evidence="3 4">
    <name type="scientific">Pseudomonas putida</name>
    <name type="common">Arthrobacter siderocapsulatus</name>
    <dbReference type="NCBI Taxonomy" id="303"/>
    <lineage>
        <taxon>Bacteria</taxon>
        <taxon>Pseudomonadati</taxon>
        <taxon>Pseudomonadota</taxon>
        <taxon>Gammaproteobacteria</taxon>
        <taxon>Pseudomonadales</taxon>
        <taxon>Pseudomonadaceae</taxon>
        <taxon>Pseudomonas</taxon>
    </lineage>
</organism>
<keyword evidence="3" id="KW-0808">Transferase</keyword>
<evidence type="ECO:0000313" key="3">
    <source>
        <dbReference type="EMBL" id="POF89132.1"/>
    </source>
</evidence>
<dbReference type="RefSeq" id="WP_103437206.1">
    <property type="nucleotide sequence ID" value="NZ_MIND01000018.1"/>
</dbReference>
<dbReference type="PROSITE" id="PS50263">
    <property type="entry name" value="CN_HYDROLASE"/>
    <property type="match status" value="1"/>
</dbReference>
<keyword evidence="3" id="KW-0012">Acyltransferase</keyword>